<dbReference type="PROSITE" id="PS50995">
    <property type="entry name" value="HTH_MARR_2"/>
    <property type="match status" value="1"/>
</dbReference>
<sequence length="165" mass="18523">MDGILLRDTATATDERFVDDYLLYLMARASHAVSTEFHSVLRKAGVSVPVWRVLATLSGSPGETVTGLAEACLLQQPTMTKLLDRMVRDGIVKRMPDQRDRRVVRIQMMPRGEQIVRDLLIAAKAHEAEVLSRFPSLDRLQLKQLLRAMMTKPPRTRRSATAIAA</sequence>
<dbReference type="SMART" id="SM00347">
    <property type="entry name" value="HTH_MARR"/>
    <property type="match status" value="1"/>
</dbReference>
<evidence type="ECO:0000256" key="2">
    <source>
        <dbReference type="ARBA" id="ARBA00023125"/>
    </source>
</evidence>
<evidence type="ECO:0000259" key="4">
    <source>
        <dbReference type="PROSITE" id="PS50995"/>
    </source>
</evidence>
<keyword evidence="1" id="KW-0805">Transcription regulation</keyword>
<dbReference type="RefSeq" id="WP_213668182.1">
    <property type="nucleotide sequence ID" value="NZ_JAHCDA010000001.1"/>
</dbReference>
<accession>A0ABS5Q7W9</accession>
<organism evidence="5 6">
    <name type="scientific">Roseococcus pinisoli</name>
    <dbReference type="NCBI Taxonomy" id="2835040"/>
    <lineage>
        <taxon>Bacteria</taxon>
        <taxon>Pseudomonadati</taxon>
        <taxon>Pseudomonadota</taxon>
        <taxon>Alphaproteobacteria</taxon>
        <taxon>Acetobacterales</taxon>
        <taxon>Roseomonadaceae</taxon>
        <taxon>Roseococcus</taxon>
    </lineage>
</organism>
<dbReference type="PANTHER" id="PTHR42756:SF1">
    <property type="entry name" value="TRANSCRIPTIONAL REPRESSOR OF EMRAB OPERON"/>
    <property type="match status" value="1"/>
</dbReference>
<proteinExistence type="predicted"/>
<evidence type="ECO:0000313" key="6">
    <source>
        <dbReference type="Proteomes" id="UP000766336"/>
    </source>
</evidence>
<evidence type="ECO:0000256" key="3">
    <source>
        <dbReference type="ARBA" id="ARBA00023163"/>
    </source>
</evidence>
<dbReference type="PRINTS" id="PR00598">
    <property type="entry name" value="HTHMARR"/>
</dbReference>
<dbReference type="Gene3D" id="1.10.10.10">
    <property type="entry name" value="Winged helix-like DNA-binding domain superfamily/Winged helix DNA-binding domain"/>
    <property type="match status" value="1"/>
</dbReference>
<dbReference type="InterPro" id="IPR036390">
    <property type="entry name" value="WH_DNA-bd_sf"/>
</dbReference>
<protein>
    <submittedName>
        <fullName evidence="5">MarR family transcriptional regulator</fullName>
    </submittedName>
</protein>
<keyword evidence="2" id="KW-0238">DNA-binding</keyword>
<keyword evidence="3" id="KW-0804">Transcription</keyword>
<dbReference type="Pfam" id="PF01047">
    <property type="entry name" value="MarR"/>
    <property type="match status" value="1"/>
</dbReference>
<dbReference type="SUPFAM" id="SSF46785">
    <property type="entry name" value="Winged helix' DNA-binding domain"/>
    <property type="match status" value="1"/>
</dbReference>
<dbReference type="PANTHER" id="PTHR42756">
    <property type="entry name" value="TRANSCRIPTIONAL REGULATOR, MARR"/>
    <property type="match status" value="1"/>
</dbReference>
<evidence type="ECO:0000256" key="1">
    <source>
        <dbReference type="ARBA" id="ARBA00023015"/>
    </source>
</evidence>
<dbReference type="InterPro" id="IPR000835">
    <property type="entry name" value="HTH_MarR-typ"/>
</dbReference>
<feature type="domain" description="HTH marR-type" evidence="4">
    <location>
        <begin position="19"/>
        <end position="151"/>
    </location>
</feature>
<keyword evidence="6" id="KW-1185">Reference proteome</keyword>
<reference evidence="5 6" key="1">
    <citation type="submission" date="2021-05" db="EMBL/GenBank/DDBJ databases">
        <title>Roseococcus sp. XZZS9, whole genome shotgun sequencing project.</title>
        <authorList>
            <person name="Zhao G."/>
            <person name="Shen L."/>
        </authorList>
    </citation>
    <scope>NUCLEOTIDE SEQUENCE [LARGE SCALE GENOMIC DNA]</scope>
    <source>
        <strain evidence="5 6">XZZS9</strain>
    </source>
</reference>
<name>A0ABS5Q7W9_9PROT</name>
<evidence type="ECO:0000313" key="5">
    <source>
        <dbReference type="EMBL" id="MBS7809483.1"/>
    </source>
</evidence>
<gene>
    <name evidence="5" type="ORF">KHU32_00950</name>
</gene>
<dbReference type="EMBL" id="JAHCDA010000001">
    <property type="protein sequence ID" value="MBS7809483.1"/>
    <property type="molecule type" value="Genomic_DNA"/>
</dbReference>
<dbReference type="Proteomes" id="UP000766336">
    <property type="component" value="Unassembled WGS sequence"/>
</dbReference>
<comment type="caution">
    <text evidence="5">The sequence shown here is derived from an EMBL/GenBank/DDBJ whole genome shotgun (WGS) entry which is preliminary data.</text>
</comment>
<dbReference type="InterPro" id="IPR036388">
    <property type="entry name" value="WH-like_DNA-bd_sf"/>
</dbReference>